<dbReference type="Pfam" id="PF10551">
    <property type="entry name" value="MULE"/>
    <property type="match status" value="1"/>
</dbReference>
<dbReference type="Proteomes" id="UP001075354">
    <property type="component" value="Chromosome 7"/>
</dbReference>
<comment type="caution">
    <text evidence="3">The sequence shown here is derived from an EMBL/GenBank/DDBJ whole genome shotgun (WGS) entry which is preliminary data.</text>
</comment>
<feature type="domain" description="MULE transposase" evidence="2">
    <location>
        <begin position="209"/>
        <end position="304"/>
    </location>
</feature>
<keyword evidence="4" id="KW-1185">Reference proteome</keyword>
<dbReference type="InterPro" id="IPR018289">
    <property type="entry name" value="MULE_transposase_dom"/>
</dbReference>
<keyword evidence="1" id="KW-0732">Signal</keyword>
<organism evidence="3 4">
    <name type="scientific">Megalurothrips usitatus</name>
    <name type="common">bean blossom thrips</name>
    <dbReference type="NCBI Taxonomy" id="439358"/>
    <lineage>
        <taxon>Eukaryota</taxon>
        <taxon>Metazoa</taxon>
        <taxon>Ecdysozoa</taxon>
        <taxon>Arthropoda</taxon>
        <taxon>Hexapoda</taxon>
        <taxon>Insecta</taxon>
        <taxon>Pterygota</taxon>
        <taxon>Neoptera</taxon>
        <taxon>Paraneoptera</taxon>
        <taxon>Thysanoptera</taxon>
        <taxon>Terebrantia</taxon>
        <taxon>Thripoidea</taxon>
        <taxon>Thripidae</taxon>
        <taxon>Megalurothrips</taxon>
    </lineage>
</organism>
<dbReference type="Gene3D" id="2.20.25.240">
    <property type="match status" value="1"/>
</dbReference>
<sequence>MFPSIITFLTFVVDCLPIIREQGYRSGSYFFHNGDNGHAYHYSSDRTFVIYFKCVLYDQGCRGRAILRLGQGFKHSSPHNHAPNPYLLQEREFRRTLLERCSTKKWVSYKDILDEARGDQRYSARVRSRMTMNRLRTSMRNARTKTYPAIPQTLKELTELLMKKKNRYLAKTTDNKDLLYAGSVDASDGSHNVVFISKRMRKVMADVQVIHADGTFKSRPALPKSRQLFVIVTTWQTSIIPLCWVLMEKKSMPAYDAVMKFLKQCVPDFNPMTITTDFEYPQQMAWQQNFPDAKVQGCLWHLCKAFIKKTTDLGLKKFLHKIPHMLHFIKQVCCISLLPTRYVTVALHLIKKDTLKKCPITAALLYPFFEYVEKNWIRNANRMQWMCFYKSLHRTNNACESHHRTLRNAIGAYRPNIFSFIEALARLENNAHLDVLLSLSGGFPSRSRRVSAVATDKHLKRLSRDLRIMSSINQRLAVRQYLQRAVRIMHRAVGDLSK</sequence>
<dbReference type="AlphaFoldDB" id="A0AAV7XK25"/>
<proteinExistence type="predicted"/>
<accession>A0AAV7XK25</accession>
<evidence type="ECO:0000313" key="4">
    <source>
        <dbReference type="Proteomes" id="UP001075354"/>
    </source>
</evidence>
<feature type="signal peptide" evidence="1">
    <location>
        <begin position="1"/>
        <end position="15"/>
    </location>
</feature>
<reference evidence="3" key="1">
    <citation type="submission" date="2022-12" db="EMBL/GenBank/DDBJ databases">
        <title>Chromosome-level genome assembly of the bean flower thrips Megalurothrips usitatus.</title>
        <authorList>
            <person name="Ma L."/>
            <person name="Liu Q."/>
            <person name="Li H."/>
            <person name="Cai W."/>
        </authorList>
    </citation>
    <scope>NUCLEOTIDE SEQUENCE</scope>
    <source>
        <strain evidence="3">Cailab_2022a</strain>
    </source>
</reference>
<evidence type="ECO:0000259" key="2">
    <source>
        <dbReference type="Pfam" id="PF10551"/>
    </source>
</evidence>
<dbReference type="EMBL" id="JAPTSV010000007">
    <property type="protein sequence ID" value="KAJ1526453.1"/>
    <property type="molecule type" value="Genomic_DNA"/>
</dbReference>
<protein>
    <recommendedName>
        <fullName evidence="2">MULE transposase domain-containing protein</fullName>
    </recommendedName>
</protein>
<name>A0AAV7XK25_9NEOP</name>
<evidence type="ECO:0000256" key="1">
    <source>
        <dbReference type="SAM" id="SignalP"/>
    </source>
</evidence>
<evidence type="ECO:0000313" key="3">
    <source>
        <dbReference type="EMBL" id="KAJ1526453.1"/>
    </source>
</evidence>
<gene>
    <name evidence="3" type="ORF">ONE63_009587</name>
</gene>
<feature type="chain" id="PRO_5043507668" description="MULE transposase domain-containing protein" evidence="1">
    <location>
        <begin position="16"/>
        <end position="498"/>
    </location>
</feature>